<dbReference type="Proteomes" id="UP000664904">
    <property type="component" value="Chromosome"/>
</dbReference>
<accession>A0A975DKE0</accession>
<evidence type="ECO:0000256" key="1">
    <source>
        <dbReference type="SAM" id="SignalP"/>
    </source>
</evidence>
<dbReference type="AlphaFoldDB" id="A0A975DKE0"/>
<gene>
    <name evidence="2" type="ORF">J5O05_08120</name>
</gene>
<keyword evidence="1" id="KW-0732">Signal</keyword>
<sequence length="128" mass="14105">MKTNALLLSVLTLLSSNAFAANDVYGTVSEVITRSGPNGDNALYFRLLPIENSAHFESCIVDGPSMTWHVSLDSPVANYQYQLIMKSYTEQLPVRIIGQDDVCSQGNTSSDSVFELSPWSWPTLTVQK</sequence>
<proteinExistence type="predicted"/>
<name>A0A975DKE0_9GAMM</name>
<reference evidence="2" key="1">
    <citation type="submission" date="2021-03" db="EMBL/GenBank/DDBJ databases">
        <title>Complete Genome of Pseudoalteromonas xiamenensis STKMTI.2, a new potential marine bacterium producing anti-Vibrio compounds.</title>
        <authorList>
            <person name="Handayani D.P."/>
            <person name="Isnansetyo A."/>
            <person name="Istiqomah I."/>
            <person name="Jumina J."/>
        </authorList>
    </citation>
    <scope>NUCLEOTIDE SEQUENCE</scope>
    <source>
        <strain evidence="2">STKMTI.2</strain>
    </source>
</reference>
<evidence type="ECO:0000313" key="3">
    <source>
        <dbReference type="Proteomes" id="UP000664904"/>
    </source>
</evidence>
<protein>
    <submittedName>
        <fullName evidence="2">Uncharacterized protein</fullName>
    </submittedName>
</protein>
<evidence type="ECO:0000313" key="2">
    <source>
        <dbReference type="EMBL" id="QTH72725.1"/>
    </source>
</evidence>
<feature type="chain" id="PRO_5036810734" evidence="1">
    <location>
        <begin position="21"/>
        <end position="128"/>
    </location>
</feature>
<dbReference type="RefSeq" id="WP_208844348.1">
    <property type="nucleotide sequence ID" value="NZ_CP072133.1"/>
</dbReference>
<keyword evidence="3" id="KW-1185">Reference proteome</keyword>
<organism evidence="2 3">
    <name type="scientific">Pseudoalteromonas xiamenensis</name>
    <dbReference type="NCBI Taxonomy" id="882626"/>
    <lineage>
        <taxon>Bacteria</taxon>
        <taxon>Pseudomonadati</taxon>
        <taxon>Pseudomonadota</taxon>
        <taxon>Gammaproteobacteria</taxon>
        <taxon>Alteromonadales</taxon>
        <taxon>Pseudoalteromonadaceae</taxon>
        <taxon>Pseudoalteromonas</taxon>
    </lineage>
</organism>
<feature type="signal peptide" evidence="1">
    <location>
        <begin position="1"/>
        <end position="20"/>
    </location>
</feature>
<dbReference type="KEGG" id="pxi:J5O05_08120"/>
<dbReference type="EMBL" id="CP072133">
    <property type="protein sequence ID" value="QTH72725.1"/>
    <property type="molecule type" value="Genomic_DNA"/>
</dbReference>